<dbReference type="STRING" id="456.Ljor_2233"/>
<dbReference type="Proteomes" id="UP000055035">
    <property type="component" value="Unassembled WGS sequence"/>
</dbReference>
<accession>A0A0W0VCT0</accession>
<proteinExistence type="predicted"/>
<dbReference type="EMBL" id="LNYJ01000011">
    <property type="protein sequence ID" value="KTD17927.1"/>
    <property type="molecule type" value="Genomic_DNA"/>
</dbReference>
<gene>
    <name evidence="1" type="ORF">Ljor_2233</name>
</gene>
<dbReference type="PANTHER" id="PTHR17985">
    <property type="entry name" value="SER/THR-RICH PROTEIN T10 IN DGCR REGION"/>
    <property type="match status" value="1"/>
</dbReference>
<evidence type="ECO:0000313" key="1">
    <source>
        <dbReference type="EMBL" id="KTD17927.1"/>
    </source>
</evidence>
<dbReference type="PANTHER" id="PTHR17985:SF8">
    <property type="entry name" value="TRANSPORT AND GOLGI ORGANIZATION PROTEIN 2 HOMOLOG"/>
    <property type="match status" value="1"/>
</dbReference>
<dbReference type="AlphaFoldDB" id="A0A0W0VCT0"/>
<dbReference type="OrthoDB" id="4380123at2"/>
<dbReference type="GO" id="GO:0009306">
    <property type="term" value="P:protein secretion"/>
    <property type="evidence" value="ECO:0007669"/>
    <property type="project" value="TreeGrafter"/>
</dbReference>
<name>A0A0W0VCT0_9GAMM</name>
<organism evidence="1 2">
    <name type="scientific">Legionella jordanis</name>
    <dbReference type="NCBI Taxonomy" id="456"/>
    <lineage>
        <taxon>Bacteria</taxon>
        <taxon>Pseudomonadati</taxon>
        <taxon>Pseudomonadota</taxon>
        <taxon>Gammaproteobacteria</taxon>
        <taxon>Legionellales</taxon>
        <taxon>Legionellaceae</taxon>
        <taxon>Legionella</taxon>
    </lineage>
</organism>
<evidence type="ECO:0008006" key="3">
    <source>
        <dbReference type="Google" id="ProtNLM"/>
    </source>
</evidence>
<sequence>MCLALIAIEQHPLFPLIILSNRDEFYHRASSAADFWSEDPDVFSGRDLLQNGTWLGVNRQAHFGLVTNFRMPGEQQSSKRSRGWLVKDFLLSKTDSPRQFFEQLKPVAKQYNRFNLIAGNLNEIYYYNNFNQQLLKLTSGVYGLSNHFLNSNWFKVNRAKELYETINPLLLKQTEAEGLISLLFPILSDRMQAPNDQLNNPGNHELEIGLSSIFLDLPTFAYGTNASSILLFSQEEIVFAEKTFSNGQLKTQKTQKLSIIKQSDSTSA</sequence>
<evidence type="ECO:0000313" key="2">
    <source>
        <dbReference type="Proteomes" id="UP000055035"/>
    </source>
</evidence>
<keyword evidence="2" id="KW-1185">Reference proteome</keyword>
<reference evidence="1 2" key="1">
    <citation type="submission" date="2015-11" db="EMBL/GenBank/DDBJ databases">
        <title>Genomic analysis of 38 Legionella species identifies large and diverse effector repertoires.</title>
        <authorList>
            <person name="Burstein D."/>
            <person name="Amaro F."/>
            <person name="Zusman T."/>
            <person name="Lifshitz Z."/>
            <person name="Cohen O."/>
            <person name="Gilbert J.A."/>
            <person name="Pupko T."/>
            <person name="Shuman H.A."/>
            <person name="Segal G."/>
        </authorList>
    </citation>
    <scope>NUCLEOTIDE SEQUENCE [LARGE SCALE GENOMIC DNA]</scope>
    <source>
        <strain evidence="1 2">BL-540</strain>
    </source>
</reference>
<dbReference type="GO" id="GO:0007030">
    <property type="term" value="P:Golgi organization"/>
    <property type="evidence" value="ECO:0007669"/>
    <property type="project" value="TreeGrafter"/>
</dbReference>
<comment type="caution">
    <text evidence="1">The sequence shown here is derived from an EMBL/GenBank/DDBJ whole genome shotgun (WGS) entry which is preliminary data.</text>
</comment>
<dbReference type="InterPro" id="IPR008551">
    <property type="entry name" value="TANGO2"/>
</dbReference>
<dbReference type="PATRIC" id="fig|456.5.peg.2404"/>
<dbReference type="Pfam" id="PF05742">
    <property type="entry name" value="TANGO2"/>
    <property type="match status" value="1"/>
</dbReference>
<protein>
    <recommendedName>
        <fullName evidence="3">NRDE family protein</fullName>
    </recommendedName>
</protein>
<dbReference type="RefSeq" id="WP_058471639.1">
    <property type="nucleotide sequence ID" value="NZ_CAAAIC010000001.1"/>
</dbReference>